<dbReference type="GO" id="GO:0006164">
    <property type="term" value="P:purine nucleotide biosynthetic process"/>
    <property type="evidence" value="ECO:0007669"/>
    <property type="project" value="UniProtKB-KW"/>
</dbReference>
<dbReference type="PROSITE" id="PS00767">
    <property type="entry name" value="THF_DHG_CYH_2"/>
    <property type="match status" value="1"/>
</dbReference>
<dbReference type="GO" id="GO:0035999">
    <property type="term" value="P:tetrahydrofolate interconversion"/>
    <property type="evidence" value="ECO:0007669"/>
    <property type="project" value="UniProtKB-UniRule"/>
</dbReference>
<comment type="catalytic activity">
    <reaction evidence="12">
        <text>(6R)-5,10-methenyltetrahydrofolate + H2O = (6R)-10-formyltetrahydrofolate + H(+)</text>
        <dbReference type="Rhea" id="RHEA:23700"/>
        <dbReference type="ChEBI" id="CHEBI:15377"/>
        <dbReference type="ChEBI" id="CHEBI:15378"/>
        <dbReference type="ChEBI" id="CHEBI:57455"/>
        <dbReference type="ChEBI" id="CHEBI:195366"/>
        <dbReference type="EC" id="3.5.4.9"/>
    </reaction>
</comment>
<comment type="caution">
    <text evidence="12">Lacks conserved residue(s) required for the propagation of feature annotation.</text>
</comment>
<dbReference type="Proteomes" id="UP000563601">
    <property type="component" value="Unassembled WGS sequence"/>
</dbReference>
<proteinExistence type="inferred from homology"/>
<sequence length="281" mass="29680">MSALVLDGKALAQKTEEELSARVAALKEKSGGQTPILATILVGDDPASATYVKMKGNACRRIGMDSLQVELPSSTTTEQLLAKIEELNASPNVHGILLQHPVPEQIDERACFDAIALEKDVDGVTCLGFGRMAMGEEAYGCATPKGIMRLLEAYEIELAGKHAVVVGRSPILGKPMAAMLLNANATVTICHSRTKGLDEHIRRADIVVGAVGRPEFIKAEWIKDGAVVVDAGYHPGGVGDIELGPLKDRASAYTPVPGGVGPMTINTLIYQSVDSGEKKIG</sequence>
<keyword evidence="7 12" id="KW-0521">NADP</keyword>
<feature type="domain" description="Tetrahydrofolate dehydrogenase/cyclohydrolase catalytic" evidence="13">
    <location>
        <begin position="6"/>
        <end position="122"/>
    </location>
</feature>
<keyword evidence="8 12" id="KW-0560">Oxidoreductase</keyword>
<evidence type="ECO:0000256" key="6">
    <source>
        <dbReference type="ARBA" id="ARBA00022801"/>
    </source>
</evidence>
<evidence type="ECO:0000313" key="15">
    <source>
        <dbReference type="EMBL" id="MBB5210611.1"/>
    </source>
</evidence>
<dbReference type="GO" id="GO:0005829">
    <property type="term" value="C:cytosol"/>
    <property type="evidence" value="ECO:0007669"/>
    <property type="project" value="TreeGrafter"/>
</dbReference>
<comment type="similarity">
    <text evidence="12">Belongs to the tetrahydrofolate dehydrogenase/cyclohydrolase family.</text>
</comment>
<evidence type="ECO:0000259" key="14">
    <source>
        <dbReference type="Pfam" id="PF02882"/>
    </source>
</evidence>
<gene>
    <name evidence="12 16" type="primary">folD</name>
    <name evidence="16" type="ORF">GTQ55_07950</name>
    <name evidence="15" type="ORF">HNQ53_000799</name>
</gene>
<keyword evidence="3 12" id="KW-0554">One-carbon metabolism</keyword>
<dbReference type="EC" id="1.5.1.5" evidence="12"/>
<accession>A0A6P1T803</accession>
<dbReference type="Gene3D" id="3.40.50.720">
    <property type="entry name" value="NAD(P)-binding Rossmann-like Domain"/>
    <property type="match status" value="1"/>
</dbReference>
<evidence type="ECO:0000256" key="1">
    <source>
        <dbReference type="ARBA" id="ARBA00004777"/>
    </source>
</evidence>
<dbReference type="InterPro" id="IPR000672">
    <property type="entry name" value="THF_DH/CycHdrlase"/>
</dbReference>
<dbReference type="PRINTS" id="PR00085">
    <property type="entry name" value="THFDHDRGNASE"/>
</dbReference>
<evidence type="ECO:0000256" key="3">
    <source>
        <dbReference type="ARBA" id="ARBA00022563"/>
    </source>
</evidence>
<evidence type="ECO:0000259" key="13">
    <source>
        <dbReference type="Pfam" id="PF00763"/>
    </source>
</evidence>
<evidence type="ECO:0000256" key="12">
    <source>
        <dbReference type="HAMAP-Rule" id="MF_01576"/>
    </source>
</evidence>
<keyword evidence="10 12" id="KW-0486">Methionine biosynthesis</keyword>
<dbReference type="CDD" id="cd01080">
    <property type="entry name" value="NAD_bind_m-THF_DH_Cyclohyd"/>
    <property type="match status" value="1"/>
</dbReference>
<keyword evidence="6 12" id="KW-0378">Hydrolase</keyword>
<comment type="function">
    <text evidence="12">Catalyzes the oxidation of 5,10-methylenetetrahydrofolate to 5,10-methenyltetrahydrofolate and then the hydrolysis of 5,10-methenyltetrahydrofolate to 10-formyltetrahydrofolate.</text>
</comment>
<feature type="domain" description="Tetrahydrofolate dehydrogenase/cyclohydrolase NAD(P)-binding" evidence="14">
    <location>
        <begin position="142"/>
        <end position="277"/>
    </location>
</feature>
<evidence type="ECO:0000313" key="18">
    <source>
        <dbReference type="Proteomes" id="UP000563601"/>
    </source>
</evidence>
<dbReference type="NCBIfam" id="NF010788">
    <property type="entry name" value="PRK14192.1"/>
    <property type="match status" value="1"/>
</dbReference>
<dbReference type="Pfam" id="PF02882">
    <property type="entry name" value="THF_DHG_CYH_C"/>
    <property type="match status" value="1"/>
</dbReference>
<dbReference type="SUPFAM" id="SSF53223">
    <property type="entry name" value="Aminoacid dehydrogenase-like, N-terminal domain"/>
    <property type="match status" value="1"/>
</dbReference>
<name>A0A6P1T803_9GAMM</name>
<dbReference type="EC" id="3.5.4.9" evidence="12"/>
<dbReference type="PANTHER" id="PTHR48099">
    <property type="entry name" value="C-1-TETRAHYDROFOLATE SYNTHASE, CYTOPLASMIC-RELATED"/>
    <property type="match status" value="1"/>
</dbReference>
<keyword evidence="11 12" id="KW-0511">Multifunctional enzyme</keyword>
<dbReference type="GO" id="GO:0004477">
    <property type="term" value="F:methenyltetrahydrofolate cyclohydrolase activity"/>
    <property type="evidence" value="ECO:0007669"/>
    <property type="project" value="UniProtKB-UniRule"/>
</dbReference>
<dbReference type="InterPro" id="IPR020631">
    <property type="entry name" value="THF_DH/CycHdrlase_NAD-bd_dom"/>
</dbReference>
<evidence type="ECO:0000256" key="9">
    <source>
        <dbReference type="ARBA" id="ARBA00023102"/>
    </source>
</evidence>
<evidence type="ECO:0000256" key="8">
    <source>
        <dbReference type="ARBA" id="ARBA00023002"/>
    </source>
</evidence>
<evidence type="ECO:0000313" key="16">
    <source>
        <dbReference type="EMBL" id="QHQ38924.1"/>
    </source>
</evidence>
<dbReference type="AlphaFoldDB" id="A0A6P1T803"/>
<dbReference type="FunFam" id="3.40.50.720:FF:000094">
    <property type="entry name" value="Bifunctional protein FolD"/>
    <property type="match status" value="1"/>
</dbReference>
<evidence type="ECO:0000256" key="5">
    <source>
        <dbReference type="ARBA" id="ARBA00022755"/>
    </source>
</evidence>
<dbReference type="InterPro" id="IPR020630">
    <property type="entry name" value="THF_DH/CycHdrlase_cat_dom"/>
</dbReference>
<dbReference type="Proteomes" id="UP000464675">
    <property type="component" value="Chromosome"/>
</dbReference>
<comment type="pathway">
    <text evidence="1 12">One-carbon metabolism; tetrahydrofolate interconversion.</text>
</comment>
<dbReference type="GO" id="GO:0009086">
    <property type="term" value="P:methionine biosynthetic process"/>
    <property type="evidence" value="ECO:0007669"/>
    <property type="project" value="UniProtKB-KW"/>
</dbReference>
<dbReference type="InterPro" id="IPR020867">
    <property type="entry name" value="THF_DH/CycHdrlase_CS"/>
</dbReference>
<evidence type="ECO:0000313" key="17">
    <source>
        <dbReference type="Proteomes" id="UP000464675"/>
    </source>
</evidence>
<evidence type="ECO:0000256" key="10">
    <source>
        <dbReference type="ARBA" id="ARBA00023167"/>
    </source>
</evidence>
<dbReference type="RefSeq" id="WP_161858251.1">
    <property type="nucleotide sequence ID" value="NZ_CP047491.1"/>
</dbReference>
<dbReference type="SUPFAM" id="SSF51735">
    <property type="entry name" value="NAD(P)-binding Rossmann-fold domains"/>
    <property type="match status" value="1"/>
</dbReference>
<evidence type="ECO:0000256" key="7">
    <source>
        <dbReference type="ARBA" id="ARBA00022857"/>
    </source>
</evidence>
<dbReference type="FunFam" id="3.40.50.10860:FF:000005">
    <property type="entry name" value="C-1-tetrahydrofolate synthase, cytoplasmic, putative"/>
    <property type="match status" value="1"/>
</dbReference>
<comment type="subunit">
    <text evidence="2 12">Homodimer.</text>
</comment>
<dbReference type="InterPro" id="IPR046346">
    <property type="entry name" value="Aminoacid_DH-like_N_sf"/>
</dbReference>
<protein>
    <recommendedName>
        <fullName evidence="12">Bifunctional protein FolD</fullName>
    </recommendedName>
    <domain>
        <recommendedName>
            <fullName evidence="12">Methylenetetrahydrofolate dehydrogenase</fullName>
            <ecNumber evidence="12">1.5.1.5</ecNumber>
        </recommendedName>
    </domain>
    <domain>
        <recommendedName>
            <fullName evidence="12">Methenyltetrahydrofolate cyclohydrolase</fullName>
            <ecNumber evidence="12">3.5.4.9</ecNumber>
        </recommendedName>
    </domain>
</protein>
<dbReference type="GO" id="GO:0004488">
    <property type="term" value="F:methylenetetrahydrofolate dehydrogenase (NADP+) activity"/>
    <property type="evidence" value="ECO:0007669"/>
    <property type="project" value="UniProtKB-UniRule"/>
</dbReference>
<evidence type="ECO:0000256" key="11">
    <source>
        <dbReference type="ARBA" id="ARBA00023268"/>
    </source>
</evidence>
<keyword evidence="9 12" id="KW-0368">Histidine biosynthesis</keyword>
<dbReference type="PANTHER" id="PTHR48099:SF5">
    <property type="entry name" value="C-1-TETRAHYDROFOLATE SYNTHASE, CYTOPLASMIC"/>
    <property type="match status" value="1"/>
</dbReference>
<evidence type="ECO:0000256" key="2">
    <source>
        <dbReference type="ARBA" id="ARBA00011738"/>
    </source>
</evidence>
<keyword evidence="4 12" id="KW-0028">Amino-acid biosynthesis</keyword>
<reference evidence="15 18" key="2">
    <citation type="submission" date="2020-08" db="EMBL/GenBank/DDBJ databases">
        <title>Genomic Encyclopedia of Type Strains, Phase IV (KMG-IV): sequencing the most valuable type-strain genomes for metagenomic binning, comparative biology and taxonomic classification.</title>
        <authorList>
            <person name="Goeker M."/>
        </authorList>
    </citation>
    <scope>NUCLEOTIDE SEQUENCE [LARGE SCALE GENOMIC DNA]</scope>
    <source>
        <strain evidence="15 18">DSM 11525</strain>
    </source>
</reference>
<comment type="catalytic activity">
    <reaction evidence="12">
        <text>(6R)-5,10-methylene-5,6,7,8-tetrahydrofolate + NADP(+) = (6R)-5,10-methenyltetrahydrofolate + NADPH</text>
        <dbReference type="Rhea" id="RHEA:22812"/>
        <dbReference type="ChEBI" id="CHEBI:15636"/>
        <dbReference type="ChEBI" id="CHEBI:57455"/>
        <dbReference type="ChEBI" id="CHEBI:57783"/>
        <dbReference type="ChEBI" id="CHEBI:58349"/>
        <dbReference type="EC" id="1.5.1.5"/>
    </reaction>
</comment>
<dbReference type="Pfam" id="PF00763">
    <property type="entry name" value="THF_DHG_CYH"/>
    <property type="match status" value="1"/>
</dbReference>
<keyword evidence="17" id="KW-1185">Reference proteome</keyword>
<keyword evidence="5 12" id="KW-0658">Purine biosynthesis</keyword>
<dbReference type="InterPro" id="IPR036291">
    <property type="entry name" value="NAD(P)-bd_dom_sf"/>
</dbReference>
<evidence type="ECO:0000256" key="4">
    <source>
        <dbReference type="ARBA" id="ARBA00022605"/>
    </source>
</evidence>
<dbReference type="GO" id="GO:0000105">
    <property type="term" value="P:L-histidine biosynthetic process"/>
    <property type="evidence" value="ECO:0007669"/>
    <property type="project" value="UniProtKB-KW"/>
</dbReference>
<dbReference type="OrthoDB" id="9803580at2"/>
<organism evidence="15 18">
    <name type="scientific">Microbulbifer hydrolyticus</name>
    <dbReference type="NCBI Taxonomy" id="48074"/>
    <lineage>
        <taxon>Bacteria</taxon>
        <taxon>Pseudomonadati</taxon>
        <taxon>Pseudomonadota</taxon>
        <taxon>Gammaproteobacteria</taxon>
        <taxon>Cellvibrionales</taxon>
        <taxon>Microbulbiferaceae</taxon>
        <taxon>Microbulbifer</taxon>
    </lineage>
</organism>
<feature type="binding site" evidence="12">
    <location>
        <begin position="167"/>
        <end position="169"/>
    </location>
    <ligand>
        <name>NADP(+)</name>
        <dbReference type="ChEBI" id="CHEBI:58349"/>
    </ligand>
</feature>
<dbReference type="EMBL" id="JACHHR010000001">
    <property type="protein sequence ID" value="MBB5210611.1"/>
    <property type="molecule type" value="Genomic_DNA"/>
</dbReference>
<dbReference type="HAMAP" id="MF_01576">
    <property type="entry name" value="THF_DHG_CYH"/>
    <property type="match status" value="1"/>
</dbReference>
<dbReference type="Gene3D" id="3.40.50.10860">
    <property type="entry name" value="Leucine Dehydrogenase, chain A, domain 1"/>
    <property type="match status" value="1"/>
</dbReference>
<reference evidence="16 17" key="1">
    <citation type="submission" date="2020-01" db="EMBL/GenBank/DDBJ databases">
        <title>The possibility of degradation of plastic by Microbulbifer hydrolyticus IRE-31.</title>
        <authorList>
            <person name="Liu L."/>
        </authorList>
    </citation>
    <scope>NUCLEOTIDE SEQUENCE [LARGE SCALE GENOMIC DNA]</scope>
    <source>
        <strain evidence="16 17">IRE-31</strain>
    </source>
</reference>
<dbReference type="EMBL" id="CP047491">
    <property type="protein sequence ID" value="QHQ38924.1"/>
    <property type="molecule type" value="Genomic_DNA"/>
</dbReference>